<dbReference type="STRING" id="1855383.SAMN05216548_105208"/>
<gene>
    <name evidence="2" type="ORF">SAMN05216548_105208</name>
</gene>
<dbReference type="EMBL" id="FOFG01000005">
    <property type="protein sequence ID" value="SEQ55881.1"/>
    <property type="molecule type" value="Genomic_DNA"/>
</dbReference>
<dbReference type="Pfam" id="PF08241">
    <property type="entry name" value="Methyltransf_11"/>
    <property type="match status" value="1"/>
</dbReference>
<dbReference type="Proteomes" id="UP000199647">
    <property type="component" value="Unassembled WGS sequence"/>
</dbReference>
<evidence type="ECO:0000313" key="3">
    <source>
        <dbReference type="Proteomes" id="UP000199647"/>
    </source>
</evidence>
<dbReference type="Gene3D" id="3.40.50.150">
    <property type="entry name" value="Vaccinia Virus protein VP39"/>
    <property type="match status" value="1"/>
</dbReference>
<name>A0A1H9H0P0_9HYPH</name>
<keyword evidence="2" id="KW-0808">Transferase</keyword>
<evidence type="ECO:0000313" key="2">
    <source>
        <dbReference type="EMBL" id="SEQ55881.1"/>
    </source>
</evidence>
<keyword evidence="3" id="KW-1185">Reference proteome</keyword>
<proteinExistence type="predicted"/>
<protein>
    <submittedName>
        <fullName evidence="2">Methyltransferase domain-containing protein</fullName>
    </submittedName>
</protein>
<accession>A0A1H9H0P0</accession>
<dbReference type="GO" id="GO:0032259">
    <property type="term" value="P:methylation"/>
    <property type="evidence" value="ECO:0007669"/>
    <property type="project" value="UniProtKB-KW"/>
</dbReference>
<dbReference type="AlphaFoldDB" id="A0A1H9H0P0"/>
<feature type="domain" description="Methyltransferase type 11" evidence="1">
    <location>
        <begin position="35"/>
        <end position="82"/>
    </location>
</feature>
<organism evidence="2 3">
    <name type="scientific">Faunimonas pinastri</name>
    <dbReference type="NCBI Taxonomy" id="1855383"/>
    <lineage>
        <taxon>Bacteria</taxon>
        <taxon>Pseudomonadati</taxon>
        <taxon>Pseudomonadota</taxon>
        <taxon>Alphaproteobacteria</taxon>
        <taxon>Hyphomicrobiales</taxon>
        <taxon>Afifellaceae</taxon>
        <taxon>Faunimonas</taxon>
    </lineage>
</organism>
<dbReference type="InterPro" id="IPR029063">
    <property type="entry name" value="SAM-dependent_MTases_sf"/>
</dbReference>
<evidence type="ECO:0000259" key="1">
    <source>
        <dbReference type="Pfam" id="PF08241"/>
    </source>
</evidence>
<sequence>MPPFAAKYGAGKGGLPPRALLEPTHTVCAARRERICGSAARFTRCVPAASLDAVICAQSFHWFASAEALAEIRRVLVPDGVLGLIWNVRDENVPWVASLSDITDPFEAGTPLPDEHVAAGLPGPGFTAIGERFVRHAHVGSPEQVIVDRTLSVSFIAALHDEQRQEVARRLRALVGVPPGLSRRDEVAFPCETAMFAYRKTG</sequence>
<dbReference type="SUPFAM" id="SSF53335">
    <property type="entry name" value="S-adenosyl-L-methionine-dependent methyltransferases"/>
    <property type="match status" value="1"/>
</dbReference>
<reference evidence="2 3" key="1">
    <citation type="submission" date="2016-10" db="EMBL/GenBank/DDBJ databases">
        <authorList>
            <person name="de Groot N.N."/>
        </authorList>
    </citation>
    <scope>NUCLEOTIDE SEQUENCE [LARGE SCALE GENOMIC DNA]</scope>
    <source>
        <strain evidence="2 3">A52C2</strain>
    </source>
</reference>
<dbReference type="InterPro" id="IPR013216">
    <property type="entry name" value="Methyltransf_11"/>
</dbReference>
<dbReference type="GO" id="GO:0008757">
    <property type="term" value="F:S-adenosylmethionine-dependent methyltransferase activity"/>
    <property type="evidence" value="ECO:0007669"/>
    <property type="project" value="InterPro"/>
</dbReference>
<keyword evidence="2" id="KW-0489">Methyltransferase</keyword>